<dbReference type="GO" id="GO:0016740">
    <property type="term" value="F:transferase activity"/>
    <property type="evidence" value="ECO:0007669"/>
    <property type="project" value="UniProtKB-KW"/>
</dbReference>
<keyword evidence="2" id="KW-0808">Transferase</keyword>
<evidence type="ECO:0000259" key="1">
    <source>
        <dbReference type="Pfam" id="PF01636"/>
    </source>
</evidence>
<feature type="domain" description="Aminoglycoside phosphotransferase" evidence="1">
    <location>
        <begin position="23"/>
        <end position="239"/>
    </location>
</feature>
<comment type="caution">
    <text evidence="2">The sequence shown here is derived from an EMBL/GenBank/DDBJ whole genome shotgun (WGS) entry which is preliminary data.</text>
</comment>
<dbReference type="PATRIC" id="fig|187330.3.peg.752"/>
<dbReference type="RefSeq" id="WP_054454567.1">
    <property type="nucleotide sequence ID" value="NZ_LHPH01000012.1"/>
</dbReference>
<dbReference type="STRING" id="187330.AMS58_00815"/>
<dbReference type="Proteomes" id="UP000037848">
    <property type="component" value="Unassembled WGS sequence"/>
</dbReference>
<dbReference type="SUPFAM" id="SSF56112">
    <property type="entry name" value="Protein kinase-like (PK-like)"/>
    <property type="match status" value="1"/>
</dbReference>
<dbReference type="Gene3D" id="3.90.1200.10">
    <property type="match status" value="1"/>
</dbReference>
<accession>A0A0N1ETC9</accession>
<gene>
    <name evidence="2" type="ORF">ADS77_11725</name>
</gene>
<protein>
    <submittedName>
        <fullName evidence="2">Phosphotransferase</fullName>
    </submittedName>
</protein>
<evidence type="ECO:0000313" key="3">
    <source>
        <dbReference type="Proteomes" id="UP000037848"/>
    </source>
</evidence>
<dbReference type="EMBL" id="LHPH01000012">
    <property type="protein sequence ID" value="KPH62720.1"/>
    <property type="molecule type" value="Genomic_DNA"/>
</dbReference>
<keyword evidence="3" id="KW-1185">Reference proteome</keyword>
<dbReference type="InterPro" id="IPR011009">
    <property type="entry name" value="Kinase-like_dom_sf"/>
</dbReference>
<dbReference type="Gene3D" id="3.30.200.20">
    <property type="entry name" value="Phosphorylase Kinase, domain 1"/>
    <property type="match status" value="1"/>
</dbReference>
<evidence type="ECO:0000313" key="2">
    <source>
        <dbReference type="EMBL" id="KPH62720.1"/>
    </source>
</evidence>
<dbReference type="InterPro" id="IPR002575">
    <property type="entry name" value="Aminoglycoside_PTrfase"/>
</dbReference>
<organism evidence="2 3">
    <name type="scientific">Pseudoalteromonas porphyrae</name>
    <dbReference type="NCBI Taxonomy" id="187330"/>
    <lineage>
        <taxon>Bacteria</taxon>
        <taxon>Pseudomonadati</taxon>
        <taxon>Pseudomonadota</taxon>
        <taxon>Gammaproteobacteria</taxon>
        <taxon>Alteromonadales</taxon>
        <taxon>Pseudoalteromonadaceae</taxon>
        <taxon>Pseudoalteromonas</taxon>
    </lineage>
</organism>
<name>A0A0N1ETC9_9GAMM</name>
<sequence>MNRYKSLQQFLNPHFSDEEYQLAAITGDASFRRYFRLNRGQDSYIVMDSDPTKLDNTPYIELNKVFSEHGFKLPKILHADEKQGFFLLSDLGNIHLADMLEDKERTSHYKHLIKLSAQWAKMPPVAYMKDFDREFLELELGIFLQWLVEGFLGLTVTPAIDALWKRSAELLIENVLAQPSVTVHRDFHSRNIMRSNQQWAIIDYQDAVQGPVCYDLVSLLRDCYFKLPHDELEYLLEHAYKEFKEQGLISANVSFAQFKQWFDLTGIQRHLKAAGIFCRLNLRDGKLGYMENVLPTLRYIADVAQEHKALQPLGLWIANTIIPATRVAIKEKLGN</sequence>
<dbReference type="OrthoDB" id="9809275at2"/>
<dbReference type="AlphaFoldDB" id="A0A0N1ETC9"/>
<dbReference type="Pfam" id="PF01636">
    <property type="entry name" value="APH"/>
    <property type="match status" value="1"/>
</dbReference>
<proteinExistence type="predicted"/>
<reference evidence="2 3" key="1">
    <citation type="submission" date="2015-08" db="EMBL/GenBank/DDBJ databases">
        <title>Draft Genome Sequence of Pseudoalteromonas porphyrae UCD-SED14.</title>
        <authorList>
            <person name="Coil D.A."/>
            <person name="Jospin G."/>
            <person name="Lee R.D."/>
            <person name="Eisen J.A."/>
        </authorList>
    </citation>
    <scope>NUCLEOTIDE SEQUENCE [LARGE SCALE GENOMIC DNA]</scope>
    <source>
        <strain evidence="2 3">UCD-SED14</strain>
    </source>
</reference>